<evidence type="ECO:0000259" key="1">
    <source>
        <dbReference type="Pfam" id="PF14576"/>
    </source>
</evidence>
<dbReference type="AlphaFoldDB" id="A0A067ETJ7"/>
<dbReference type="PANTHER" id="PTHR33232:SF20">
    <property type="entry name" value="PROTEIN SIEVE ELEMENT OCCLUSION B-LIKE"/>
    <property type="match status" value="1"/>
</dbReference>
<accession>A0A067ETJ7</accession>
<dbReference type="Proteomes" id="UP000027120">
    <property type="component" value="Unassembled WGS sequence"/>
</dbReference>
<dbReference type="Pfam" id="PF14576">
    <property type="entry name" value="SEO_N"/>
    <property type="match status" value="1"/>
</dbReference>
<dbReference type="GO" id="GO:0010088">
    <property type="term" value="P:phloem development"/>
    <property type="evidence" value="ECO:0007669"/>
    <property type="project" value="InterPro"/>
</dbReference>
<name>A0A067ETJ7_CITSI</name>
<evidence type="ECO:0000313" key="2">
    <source>
        <dbReference type="EMBL" id="KDO54552.1"/>
    </source>
</evidence>
<proteinExistence type="predicted"/>
<gene>
    <name evidence="2" type="ORF">CISIN_1g015053mg</name>
</gene>
<keyword evidence="3" id="KW-1185">Reference proteome</keyword>
<organism evidence="2 3">
    <name type="scientific">Citrus sinensis</name>
    <name type="common">Sweet orange</name>
    <name type="synonym">Citrus aurantium var. sinensis</name>
    <dbReference type="NCBI Taxonomy" id="2711"/>
    <lineage>
        <taxon>Eukaryota</taxon>
        <taxon>Viridiplantae</taxon>
        <taxon>Streptophyta</taxon>
        <taxon>Embryophyta</taxon>
        <taxon>Tracheophyta</taxon>
        <taxon>Spermatophyta</taxon>
        <taxon>Magnoliopsida</taxon>
        <taxon>eudicotyledons</taxon>
        <taxon>Gunneridae</taxon>
        <taxon>Pentapetalae</taxon>
        <taxon>rosids</taxon>
        <taxon>malvids</taxon>
        <taxon>Sapindales</taxon>
        <taxon>Rutaceae</taxon>
        <taxon>Aurantioideae</taxon>
        <taxon>Citrus</taxon>
    </lineage>
</organism>
<evidence type="ECO:0000313" key="3">
    <source>
        <dbReference type="Proteomes" id="UP000027120"/>
    </source>
</evidence>
<reference evidence="2 3" key="1">
    <citation type="submission" date="2014-04" db="EMBL/GenBank/DDBJ databases">
        <authorList>
            <consortium name="International Citrus Genome Consortium"/>
            <person name="Gmitter F."/>
            <person name="Chen C."/>
            <person name="Farmerie W."/>
            <person name="Harkins T."/>
            <person name="Desany B."/>
            <person name="Mohiuddin M."/>
            <person name="Kodira C."/>
            <person name="Borodovsky M."/>
            <person name="Lomsadze A."/>
            <person name="Burns P."/>
            <person name="Jenkins J."/>
            <person name="Prochnik S."/>
            <person name="Shu S."/>
            <person name="Chapman J."/>
            <person name="Pitluck S."/>
            <person name="Schmutz J."/>
            <person name="Rokhsar D."/>
        </authorList>
    </citation>
    <scope>NUCLEOTIDE SEQUENCE</scope>
</reference>
<sequence length="347" mass="39392">MDALHDNKSPAAFSGTPEPLSDIIHKICCEISCKCSGGGDALATTMALFNTLSSYSWDTKMVLSLAAFAVNYGEFWLVAQLCTENSLANSVAVLKQLPEIPAGYDGLKPQLDELNNLIGAMLDLTNCIVEFKQLPSQYISNDGQAMSMDQAHYQAAYWTFRSIVACNSRILSLRGLRHEYTASTTDELELSTLAHKVSNIHVYENLKKQIDFWRQQIDKIRQIEEYNNLVRLLQKNNQDNIKVLRALIYAEDLVDGETRTTVQIDVLKKKHVLLLISSLDNLSQEEILVLRKMYKDLKASKECRIVWLPIVDRSIDWQQTLYKFESLQKTDAMVHYPRSCDDSTCSH</sequence>
<dbReference type="PANTHER" id="PTHR33232">
    <property type="entry name" value="PROTEIN SIEVE ELEMENT OCCLUSION B-LIKE"/>
    <property type="match status" value="1"/>
</dbReference>
<dbReference type="InterPro" id="IPR027942">
    <property type="entry name" value="SEO_N"/>
</dbReference>
<protein>
    <recommendedName>
        <fullName evidence="1">Sieve element occlusion N-terminal domain-containing protein</fullName>
    </recommendedName>
</protein>
<feature type="domain" description="Sieve element occlusion N-terminal" evidence="1">
    <location>
        <begin position="3"/>
        <end position="235"/>
    </location>
</feature>
<dbReference type="EMBL" id="KK784994">
    <property type="protein sequence ID" value="KDO54552.1"/>
    <property type="molecule type" value="Genomic_DNA"/>
</dbReference>
<dbReference type="InterPro" id="IPR039299">
    <property type="entry name" value="SEOA"/>
</dbReference>